<dbReference type="Proteomes" id="UP000317371">
    <property type="component" value="Unassembled WGS sequence"/>
</dbReference>
<dbReference type="SUPFAM" id="SSF52833">
    <property type="entry name" value="Thioredoxin-like"/>
    <property type="match status" value="1"/>
</dbReference>
<sequence length="339" mass="38715">MATVTTTAPHLQDSTYCNVLARQNGLDPGGHAGHFDDAVLVETPLPWRRDIYQTAGPLPQELIDLLALWLERYRQTGIYNHRPLLIAPDPDYSEPGYRRVIFYRRPQEPCAHFHKTEYSVPEAKVGPLLWALFQDREGLAAFEPYRRPEAERLRDLLVCTHGTVDVACAKFGYPLYRNLRHEIASPDLRIWRVSHFGGHVFAPTFLDMPTGHYWAYMDVAESEAVLGRTGAPAALYGHYRGWAGLPTGFAQAVEREIWQQEGWQWFDYPKACTVLEQDTDGASPRWMVIRMDFRRTDGSSAGYLARVEISHTVETRPSTRGADAYAYPQYEVSWLKLVT</sequence>
<evidence type="ECO:0000313" key="2">
    <source>
        <dbReference type="Proteomes" id="UP000317371"/>
    </source>
</evidence>
<organism evidence="1 2">
    <name type="scientific">Litorilinea aerophila</name>
    <dbReference type="NCBI Taxonomy" id="1204385"/>
    <lineage>
        <taxon>Bacteria</taxon>
        <taxon>Bacillati</taxon>
        <taxon>Chloroflexota</taxon>
        <taxon>Caldilineae</taxon>
        <taxon>Caldilineales</taxon>
        <taxon>Caldilineaceae</taxon>
        <taxon>Litorilinea</taxon>
    </lineage>
</organism>
<protein>
    <submittedName>
        <fullName evidence="1">Sucrase ferredoxin</fullName>
    </submittedName>
</protein>
<accession>A0A540VGF6</accession>
<dbReference type="RefSeq" id="WP_141610044.1">
    <property type="nucleotide sequence ID" value="NZ_VIGC02000011.1"/>
</dbReference>
<name>A0A540VGF6_9CHLR</name>
<comment type="caution">
    <text evidence="1">The sequence shown here is derived from an EMBL/GenBank/DDBJ whole genome shotgun (WGS) entry which is preliminary data.</text>
</comment>
<gene>
    <name evidence="1" type="ORF">FKZ61_10305</name>
</gene>
<reference evidence="1 2" key="1">
    <citation type="submission" date="2019-06" db="EMBL/GenBank/DDBJ databases">
        <title>Genome sequence of Litorilinea aerophila BAA-2444.</title>
        <authorList>
            <person name="Maclea K.S."/>
            <person name="Maurais E.G."/>
            <person name="Iannazzi L.C."/>
        </authorList>
    </citation>
    <scope>NUCLEOTIDE SEQUENCE [LARGE SCALE GENOMIC DNA]</scope>
    <source>
        <strain evidence="1 2">ATCC BAA-2444</strain>
    </source>
</reference>
<keyword evidence="2" id="KW-1185">Reference proteome</keyword>
<dbReference type="InterPro" id="IPR036249">
    <property type="entry name" value="Thioredoxin-like_sf"/>
</dbReference>
<dbReference type="InterPro" id="IPR010350">
    <property type="entry name" value="Aim32/Apd1-like_bac"/>
</dbReference>
<dbReference type="CDD" id="cd03062">
    <property type="entry name" value="TRX_Fd_Sucrase"/>
    <property type="match status" value="1"/>
</dbReference>
<dbReference type="InterPro" id="IPR009737">
    <property type="entry name" value="Aim32/Apd1-like"/>
</dbReference>
<dbReference type="PIRSF" id="PIRSF035042">
    <property type="entry name" value="UCP035042_thirdx"/>
    <property type="match status" value="1"/>
</dbReference>
<dbReference type="Pfam" id="PF06999">
    <property type="entry name" value="Suc_Fer-like"/>
    <property type="match status" value="1"/>
</dbReference>
<dbReference type="EMBL" id="VIGC01000011">
    <property type="protein sequence ID" value="TQE95821.1"/>
    <property type="molecule type" value="Genomic_DNA"/>
</dbReference>
<evidence type="ECO:0000313" key="1">
    <source>
        <dbReference type="EMBL" id="TQE95821.1"/>
    </source>
</evidence>
<dbReference type="InParanoid" id="A0A540VGF6"/>
<proteinExistence type="predicted"/>
<dbReference type="OrthoDB" id="3399139at2"/>
<dbReference type="AlphaFoldDB" id="A0A540VGF6"/>